<dbReference type="InterPro" id="IPR011322">
    <property type="entry name" value="N-reg_PII-like_a/b"/>
</dbReference>
<evidence type="ECO:0000313" key="3">
    <source>
        <dbReference type="Proteomes" id="UP000054978"/>
    </source>
</evidence>
<protein>
    <submittedName>
        <fullName evidence="2">Uncharacterized protein</fullName>
    </submittedName>
</protein>
<dbReference type="Pfam" id="PF02641">
    <property type="entry name" value="DUF190"/>
    <property type="match status" value="1"/>
</dbReference>
<comment type="similarity">
    <text evidence="1">Belongs to the UPF0166 family.</text>
</comment>
<proteinExistence type="inferred from homology"/>
<dbReference type="STRING" id="1777144.AWB83_06682"/>
<evidence type="ECO:0000313" key="2">
    <source>
        <dbReference type="EMBL" id="SAL02907.1"/>
    </source>
</evidence>
<dbReference type="Proteomes" id="UP000054978">
    <property type="component" value="Unassembled WGS sequence"/>
</dbReference>
<dbReference type="InterPro" id="IPR015867">
    <property type="entry name" value="N-reg_PII/ATP_PRibTrfase_C"/>
</dbReference>
<dbReference type="EMBL" id="FCOB02000053">
    <property type="protein sequence ID" value="SAL02907.1"/>
    <property type="molecule type" value="Genomic_DNA"/>
</dbReference>
<sequence length="110" mass="12352">MIKGSQLTLYAANQRHRKLHKTVVEWVLDEIRKVDIHGATVTEVSEGIDAHGRYHAAYFFELIDQPVAVTVVAQDPQIEALLENLGAGGVRLFFTRCPVEFELLGEPDHD</sequence>
<evidence type="ECO:0000256" key="1">
    <source>
        <dbReference type="ARBA" id="ARBA00010554"/>
    </source>
</evidence>
<dbReference type="RefSeq" id="WP_244197977.1">
    <property type="nucleotide sequence ID" value="NZ_FCOB02000053.1"/>
</dbReference>
<name>A0A158EAH1_9BURK</name>
<keyword evidence="3" id="KW-1185">Reference proteome</keyword>
<accession>A0A158EAH1</accession>
<comment type="caution">
    <text evidence="2">The sequence shown here is derived from an EMBL/GenBank/DDBJ whole genome shotgun (WGS) entry which is preliminary data.</text>
</comment>
<dbReference type="AlphaFoldDB" id="A0A158EAH1"/>
<gene>
    <name evidence="2" type="ORF">AWB83_06682</name>
</gene>
<dbReference type="SUPFAM" id="SSF54913">
    <property type="entry name" value="GlnB-like"/>
    <property type="match status" value="1"/>
</dbReference>
<dbReference type="Gene3D" id="3.30.70.120">
    <property type="match status" value="1"/>
</dbReference>
<organism evidence="2 3">
    <name type="scientific">Caballeronia ptereochthonis</name>
    <dbReference type="NCBI Taxonomy" id="1777144"/>
    <lineage>
        <taxon>Bacteria</taxon>
        <taxon>Pseudomonadati</taxon>
        <taxon>Pseudomonadota</taxon>
        <taxon>Betaproteobacteria</taxon>
        <taxon>Burkholderiales</taxon>
        <taxon>Burkholderiaceae</taxon>
        <taxon>Caballeronia</taxon>
    </lineage>
</organism>
<reference evidence="2" key="1">
    <citation type="submission" date="2016-01" db="EMBL/GenBank/DDBJ databases">
        <authorList>
            <person name="Peeters C."/>
        </authorList>
    </citation>
    <scope>NUCLEOTIDE SEQUENCE [LARGE SCALE GENOMIC DNA]</scope>
    <source>
        <strain evidence="2">LMG 29326</strain>
    </source>
</reference>
<dbReference type="InterPro" id="IPR003793">
    <property type="entry name" value="UPF0166"/>
</dbReference>